<reference evidence="6 7" key="1">
    <citation type="submission" date="2018-10" db="EMBL/GenBank/DDBJ databases">
        <title>Isolation, diversity and antibacterial activity of antinobacteria from the wheat rhizosphere soil.</title>
        <authorList>
            <person name="Sun T."/>
        </authorList>
    </citation>
    <scope>NUCLEOTIDE SEQUENCE [LARGE SCALE GENOMIC DNA]</scope>
    <source>
        <strain evidence="6 7">SJ-23</strain>
    </source>
</reference>
<feature type="domain" description="HTH iclR-type" evidence="4">
    <location>
        <begin position="9"/>
        <end position="74"/>
    </location>
</feature>
<proteinExistence type="predicted"/>
<keyword evidence="3" id="KW-0804">Transcription</keyword>
<comment type="caution">
    <text evidence="6">The sequence shown here is derived from an EMBL/GenBank/DDBJ whole genome shotgun (WGS) entry which is preliminary data.</text>
</comment>
<dbReference type="AlphaFoldDB" id="A0A3M8ANP1"/>
<organism evidence="6 7">
    <name type="scientific">Agromyces tardus</name>
    <dbReference type="NCBI Taxonomy" id="2583849"/>
    <lineage>
        <taxon>Bacteria</taxon>
        <taxon>Bacillati</taxon>
        <taxon>Actinomycetota</taxon>
        <taxon>Actinomycetes</taxon>
        <taxon>Micrococcales</taxon>
        <taxon>Microbacteriaceae</taxon>
        <taxon>Agromyces</taxon>
    </lineage>
</organism>
<dbReference type="OrthoDB" id="4068713at2"/>
<dbReference type="PANTHER" id="PTHR30136:SF35">
    <property type="entry name" value="HTH-TYPE TRANSCRIPTIONAL REGULATOR RV1719"/>
    <property type="match status" value="1"/>
</dbReference>
<evidence type="ECO:0000259" key="4">
    <source>
        <dbReference type="PROSITE" id="PS51077"/>
    </source>
</evidence>
<keyword evidence="7" id="KW-1185">Reference proteome</keyword>
<dbReference type="PANTHER" id="PTHR30136">
    <property type="entry name" value="HELIX-TURN-HELIX TRANSCRIPTIONAL REGULATOR, ICLR FAMILY"/>
    <property type="match status" value="1"/>
</dbReference>
<dbReference type="Proteomes" id="UP000275048">
    <property type="component" value="Unassembled WGS sequence"/>
</dbReference>
<protein>
    <submittedName>
        <fullName evidence="6">MarR family transcriptional regulator</fullName>
    </submittedName>
</protein>
<dbReference type="SUPFAM" id="SSF46785">
    <property type="entry name" value="Winged helix' DNA-binding domain"/>
    <property type="match status" value="1"/>
</dbReference>
<dbReference type="Gene3D" id="3.30.450.40">
    <property type="match status" value="1"/>
</dbReference>
<dbReference type="InterPro" id="IPR029016">
    <property type="entry name" value="GAF-like_dom_sf"/>
</dbReference>
<dbReference type="InterPro" id="IPR014757">
    <property type="entry name" value="Tscrpt_reg_IclR_C"/>
</dbReference>
<evidence type="ECO:0000256" key="2">
    <source>
        <dbReference type="ARBA" id="ARBA00023125"/>
    </source>
</evidence>
<dbReference type="InterPro" id="IPR005471">
    <property type="entry name" value="Tscrpt_reg_IclR_N"/>
</dbReference>
<dbReference type="SUPFAM" id="SSF55781">
    <property type="entry name" value="GAF domain-like"/>
    <property type="match status" value="1"/>
</dbReference>
<dbReference type="PROSITE" id="PS51078">
    <property type="entry name" value="ICLR_ED"/>
    <property type="match status" value="1"/>
</dbReference>
<dbReference type="EMBL" id="RHHB01000001">
    <property type="protein sequence ID" value="RNB52267.1"/>
    <property type="molecule type" value="Genomic_DNA"/>
</dbReference>
<name>A0A3M8ANP1_9MICO</name>
<dbReference type="GO" id="GO:0003700">
    <property type="term" value="F:DNA-binding transcription factor activity"/>
    <property type="evidence" value="ECO:0007669"/>
    <property type="project" value="TreeGrafter"/>
</dbReference>
<accession>A0A3M8ANP1</accession>
<gene>
    <name evidence="6" type="ORF">EDM22_00680</name>
</gene>
<dbReference type="InterPro" id="IPR036390">
    <property type="entry name" value="WH_DNA-bd_sf"/>
</dbReference>
<feature type="domain" description="IclR-ED" evidence="5">
    <location>
        <begin position="68"/>
        <end position="256"/>
    </location>
</feature>
<dbReference type="InterPro" id="IPR050707">
    <property type="entry name" value="HTH_MetabolicPath_Reg"/>
</dbReference>
<evidence type="ECO:0000313" key="7">
    <source>
        <dbReference type="Proteomes" id="UP000275048"/>
    </source>
</evidence>
<dbReference type="RefSeq" id="WP_122935105.1">
    <property type="nucleotide sequence ID" value="NZ_JBHSNT010000007.1"/>
</dbReference>
<evidence type="ECO:0000259" key="5">
    <source>
        <dbReference type="PROSITE" id="PS51078"/>
    </source>
</evidence>
<dbReference type="PROSITE" id="PS51077">
    <property type="entry name" value="HTH_ICLR"/>
    <property type="match status" value="1"/>
</dbReference>
<dbReference type="Gene3D" id="1.10.10.10">
    <property type="entry name" value="Winged helix-like DNA-binding domain superfamily/Winged helix DNA-binding domain"/>
    <property type="match status" value="1"/>
</dbReference>
<evidence type="ECO:0000256" key="3">
    <source>
        <dbReference type="ARBA" id="ARBA00023163"/>
    </source>
</evidence>
<dbReference type="InterPro" id="IPR036388">
    <property type="entry name" value="WH-like_DNA-bd_sf"/>
</dbReference>
<dbReference type="GO" id="GO:0045892">
    <property type="term" value="P:negative regulation of DNA-templated transcription"/>
    <property type="evidence" value="ECO:0007669"/>
    <property type="project" value="TreeGrafter"/>
</dbReference>
<evidence type="ECO:0000256" key="1">
    <source>
        <dbReference type="ARBA" id="ARBA00023015"/>
    </source>
</evidence>
<evidence type="ECO:0000313" key="6">
    <source>
        <dbReference type="EMBL" id="RNB52267.1"/>
    </source>
</evidence>
<keyword evidence="1" id="KW-0805">Transcription regulation</keyword>
<dbReference type="Pfam" id="PF09339">
    <property type="entry name" value="HTH_IclR"/>
    <property type="match status" value="1"/>
</dbReference>
<sequence>MDEGHGNASSSMGRAFEVLSALAELTGDAPHRATVSRVAARLDRERSQVSRTLASLAAHGLVVRGADRSYRLGWGWYAAAQELTDHRLRVDGLTVLDRLSEAADEACFVGALVGDSTVTIAESLPPTSRMIGSWLGRAYPAYCSDAGQAVLWDASDDEVRAVFAATAFRSAGPNAPASVDDFLDRLGSARKRGFAIVDEEAEPGLYSVAAPVRDFRGEVVAAVQVVGARESLAPRTAELGERCVGAAAELSSLLGAPA</sequence>
<dbReference type="GO" id="GO:0003677">
    <property type="term" value="F:DNA binding"/>
    <property type="evidence" value="ECO:0007669"/>
    <property type="project" value="UniProtKB-KW"/>
</dbReference>
<dbReference type="Pfam" id="PF01614">
    <property type="entry name" value="IclR_C"/>
    <property type="match status" value="1"/>
</dbReference>
<keyword evidence="2" id="KW-0238">DNA-binding</keyword>